<dbReference type="RefSeq" id="WP_110626028.1">
    <property type="nucleotide sequence ID" value="NZ_CP029788.1"/>
</dbReference>
<gene>
    <name evidence="3" type="ORF">DMT42_01280</name>
</gene>
<dbReference type="Pfam" id="PF01408">
    <property type="entry name" value="GFO_IDH_MocA"/>
    <property type="match status" value="1"/>
</dbReference>
<dbReference type="PANTHER" id="PTHR43377">
    <property type="entry name" value="BILIVERDIN REDUCTASE A"/>
    <property type="match status" value="1"/>
</dbReference>
<dbReference type="Gene3D" id="3.30.360.10">
    <property type="entry name" value="Dihydrodipicolinate Reductase, domain 2"/>
    <property type="match status" value="1"/>
</dbReference>
<protein>
    <submittedName>
        <fullName evidence="3">Gfo/Idh/MocA family oxidoreductase</fullName>
    </submittedName>
</protein>
<dbReference type="InterPro" id="IPR036291">
    <property type="entry name" value="NAD(P)-bd_dom_sf"/>
</dbReference>
<dbReference type="InterPro" id="IPR000683">
    <property type="entry name" value="Gfo/Idh/MocA-like_OxRdtase_N"/>
</dbReference>
<organism evidence="3 4">
    <name type="scientific">Streptomyces actuosus</name>
    <dbReference type="NCBI Taxonomy" id="1885"/>
    <lineage>
        <taxon>Bacteria</taxon>
        <taxon>Bacillati</taxon>
        <taxon>Actinomycetota</taxon>
        <taxon>Actinomycetes</taxon>
        <taxon>Kitasatosporales</taxon>
        <taxon>Streptomycetaceae</taxon>
        <taxon>Streptomyces</taxon>
    </lineage>
</organism>
<dbReference type="SUPFAM" id="SSF51735">
    <property type="entry name" value="NAD(P)-binding Rossmann-fold domains"/>
    <property type="match status" value="1"/>
</dbReference>
<proteinExistence type="predicted"/>
<reference evidence="3 4" key="1">
    <citation type="submission" date="2018-06" db="EMBL/GenBank/DDBJ databases">
        <title>The complete genome sequence of a nosiheptide producer Streptomyces actuosus ATCC 25421: deducing the ability of producing a new class III lantibiotics.</title>
        <authorList>
            <person name="Liu W."/>
            <person name="Sun F."/>
            <person name="Hu Y."/>
        </authorList>
    </citation>
    <scope>NUCLEOTIDE SEQUENCE [LARGE SCALE GENOMIC DNA]</scope>
    <source>
        <strain evidence="3 4">ATCC 25421</strain>
    </source>
</reference>
<dbReference type="EMBL" id="CP029788">
    <property type="protein sequence ID" value="AWT41092.1"/>
    <property type="molecule type" value="Genomic_DNA"/>
</dbReference>
<dbReference type="OrthoDB" id="9776544at2"/>
<dbReference type="InterPro" id="IPR051450">
    <property type="entry name" value="Gfo/Idh/MocA_Oxidoreductases"/>
</dbReference>
<dbReference type="GO" id="GO:0000166">
    <property type="term" value="F:nucleotide binding"/>
    <property type="evidence" value="ECO:0007669"/>
    <property type="project" value="InterPro"/>
</dbReference>
<dbReference type="SUPFAM" id="SSF55347">
    <property type="entry name" value="Glyceraldehyde-3-phosphate dehydrogenase-like, C-terminal domain"/>
    <property type="match status" value="1"/>
</dbReference>
<sequence length="394" mass="42203">MPTPMDTGKRVGIAFLGCGYAADFYGPTLPNYPEIELLGAYDPASDRAKSFAAEYGGRVFGSMEEVLADPDVEIVVNLTPTTEHYSVNKAALSAGKHVYCEKPMTTSMAQARELAALAATRGLHLCSAPATVFSRSAQTLIRAVHGGVAGTPRLAYASLDMGPLAFMAYRDWRSSRGVPWPYREEVGNGCVLEHAGYLLTWLTAMFGPVVGMSAQTVTPFADQWEGVVDDVAPETSFGALRFADGTVCRLTIGWAAPADKSLLVVGDQGVLSVDDVWQASSPVMLRRRVHTSGRDTGYLAEPEQLPFVLPPLAHGYDDEAHDLTVAAGIADLARAVRSGGRPLLGAEYSLHILDVSLRLAAARSTEEYLDVPAPSATSLWGDRYRQPARISVPA</sequence>
<dbReference type="PANTHER" id="PTHR43377:SF1">
    <property type="entry name" value="BILIVERDIN REDUCTASE A"/>
    <property type="match status" value="1"/>
</dbReference>
<name>A0A2U9NUX4_STRAS</name>
<dbReference type="Proteomes" id="UP000247634">
    <property type="component" value="Chromosome"/>
</dbReference>
<dbReference type="Gene3D" id="3.40.50.720">
    <property type="entry name" value="NAD(P)-binding Rossmann-like Domain"/>
    <property type="match status" value="1"/>
</dbReference>
<accession>A0A2U9NUX4</accession>
<evidence type="ECO:0000259" key="2">
    <source>
        <dbReference type="Pfam" id="PF22725"/>
    </source>
</evidence>
<feature type="domain" description="GFO/IDH/MocA-like oxidoreductase" evidence="2">
    <location>
        <begin position="168"/>
        <end position="271"/>
    </location>
</feature>
<feature type="domain" description="Gfo/Idh/MocA-like oxidoreductase N-terminal" evidence="1">
    <location>
        <begin position="12"/>
        <end position="124"/>
    </location>
</feature>
<dbReference type="KEGG" id="sact:DMT42_01280"/>
<dbReference type="AlphaFoldDB" id="A0A2U9NUX4"/>
<dbReference type="InterPro" id="IPR055170">
    <property type="entry name" value="GFO_IDH_MocA-like_dom"/>
</dbReference>
<evidence type="ECO:0000259" key="1">
    <source>
        <dbReference type="Pfam" id="PF01408"/>
    </source>
</evidence>
<keyword evidence="4" id="KW-1185">Reference proteome</keyword>
<evidence type="ECO:0000313" key="3">
    <source>
        <dbReference type="EMBL" id="AWT41092.1"/>
    </source>
</evidence>
<evidence type="ECO:0000313" key="4">
    <source>
        <dbReference type="Proteomes" id="UP000247634"/>
    </source>
</evidence>
<dbReference type="Pfam" id="PF22725">
    <property type="entry name" value="GFO_IDH_MocA_C3"/>
    <property type="match status" value="1"/>
</dbReference>